<dbReference type="AlphaFoldDB" id="A0A858RCN5"/>
<evidence type="ECO:0000313" key="5">
    <source>
        <dbReference type="EMBL" id="QJE94411.1"/>
    </source>
</evidence>
<dbReference type="Proteomes" id="UP000501812">
    <property type="component" value="Chromosome"/>
</dbReference>
<dbReference type="RefSeq" id="WP_169452632.1">
    <property type="nucleotide sequence ID" value="NZ_CP051774.1"/>
</dbReference>
<evidence type="ECO:0000259" key="4">
    <source>
        <dbReference type="PROSITE" id="PS50949"/>
    </source>
</evidence>
<proteinExistence type="predicted"/>
<dbReference type="CDD" id="cd07377">
    <property type="entry name" value="WHTH_GntR"/>
    <property type="match status" value="1"/>
</dbReference>
<dbReference type="Gene3D" id="1.10.10.10">
    <property type="entry name" value="Winged helix-like DNA-binding domain superfamily/Winged helix DNA-binding domain"/>
    <property type="match status" value="1"/>
</dbReference>
<protein>
    <submittedName>
        <fullName evidence="5">GntR family transcriptional regulator</fullName>
    </submittedName>
</protein>
<dbReference type="InterPro" id="IPR036390">
    <property type="entry name" value="WH_DNA-bd_sf"/>
</dbReference>
<dbReference type="SUPFAM" id="SSF46785">
    <property type="entry name" value="Winged helix' DNA-binding domain"/>
    <property type="match status" value="1"/>
</dbReference>
<dbReference type="PROSITE" id="PS50949">
    <property type="entry name" value="HTH_GNTR"/>
    <property type="match status" value="1"/>
</dbReference>
<feature type="domain" description="HTH gntR-type" evidence="4">
    <location>
        <begin position="12"/>
        <end position="80"/>
    </location>
</feature>
<dbReference type="GO" id="GO:0003700">
    <property type="term" value="F:DNA-binding transcription factor activity"/>
    <property type="evidence" value="ECO:0007669"/>
    <property type="project" value="InterPro"/>
</dbReference>
<accession>A0A858RCN5</accession>
<dbReference type="SMART" id="SM00345">
    <property type="entry name" value="HTH_GNTR"/>
    <property type="match status" value="1"/>
</dbReference>
<evidence type="ECO:0000256" key="3">
    <source>
        <dbReference type="ARBA" id="ARBA00023163"/>
    </source>
</evidence>
<dbReference type="KEGG" id="luo:HHL09_00950"/>
<organism evidence="5 6">
    <name type="scientific">Luteolibacter luteus</name>
    <dbReference type="NCBI Taxonomy" id="2728835"/>
    <lineage>
        <taxon>Bacteria</taxon>
        <taxon>Pseudomonadati</taxon>
        <taxon>Verrucomicrobiota</taxon>
        <taxon>Verrucomicrobiia</taxon>
        <taxon>Verrucomicrobiales</taxon>
        <taxon>Verrucomicrobiaceae</taxon>
        <taxon>Luteolibacter</taxon>
    </lineage>
</organism>
<dbReference type="PANTHER" id="PTHR38445:SF7">
    <property type="entry name" value="GNTR-FAMILY TRANSCRIPTIONAL REGULATOR"/>
    <property type="match status" value="1"/>
</dbReference>
<dbReference type="PANTHER" id="PTHR38445">
    <property type="entry name" value="HTH-TYPE TRANSCRIPTIONAL REPRESSOR YTRA"/>
    <property type="match status" value="1"/>
</dbReference>
<dbReference type="Pfam" id="PF00392">
    <property type="entry name" value="GntR"/>
    <property type="match status" value="1"/>
</dbReference>
<keyword evidence="3" id="KW-0804">Transcription</keyword>
<gene>
    <name evidence="5" type="ORF">HHL09_00950</name>
</gene>
<name>A0A858RCN5_9BACT</name>
<reference evidence="5 6" key="1">
    <citation type="submission" date="2020-04" db="EMBL/GenBank/DDBJ databases">
        <title>Luteolibacter sp. G-1-1-1 isolated from soil.</title>
        <authorList>
            <person name="Dahal R.H."/>
        </authorList>
    </citation>
    <scope>NUCLEOTIDE SEQUENCE [LARGE SCALE GENOMIC DNA]</scope>
    <source>
        <strain evidence="5 6">G-1-1-1</strain>
    </source>
</reference>
<dbReference type="EMBL" id="CP051774">
    <property type="protein sequence ID" value="QJE94411.1"/>
    <property type="molecule type" value="Genomic_DNA"/>
</dbReference>
<keyword evidence="2" id="KW-0238">DNA-binding</keyword>
<dbReference type="GO" id="GO:0003677">
    <property type="term" value="F:DNA binding"/>
    <property type="evidence" value="ECO:0007669"/>
    <property type="project" value="UniProtKB-KW"/>
</dbReference>
<evidence type="ECO:0000256" key="1">
    <source>
        <dbReference type="ARBA" id="ARBA00023015"/>
    </source>
</evidence>
<dbReference type="InterPro" id="IPR036388">
    <property type="entry name" value="WH-like_DNA-bd_sf"/>
</dbReference>
<sequence length="128" mass="14333">MLPFVLRLREGEPVSDQIVRAAHHALASGELKEGDLFPSTRALAKHLKISPTTANKVIQQLRELGFLATRPGIGMVIQTPHLPELRQRLSLLEPAARRFMEEARALHLKVDDFETLLRSLEAPDDSQP</sequence>
<evidence type="ECO:0000313" key="6">
    <source>
        <dbReference type="Proteomes" id="UP000501812"/>
    </source>
</evidence>
<dbReference type="InterPro" id="IPR000524">
    <property type="entry name" value="Tscrpt_reg_HTH_GntR"/>
</dbReference>
<keyword evidence="1" id="KW-0805">Transcription regulation</keyword>
<keyword evidence="6" id="KW-1185">Reference proteome</keyword>
<evidence type="ECO:0000256" key="2">
    <source>
        <dbReference type="ARBA" id="ARBA00023125"/>
    </source>
</evidence>